<feature type="domain" description="Membrane protein NfeD2 N-terminal transmembrane" evidence="2">
    <location>
        <begin position="2"/>
        <end position="107"/>
    </location>
</feature>
<evidence type="ECO:0000256" key="1">
    <source>
        <dbReference type="SAM" id="Phobius"/>
    </source>
</evidence>
<reference evidence="3 4" key="1">
    <citation type="submission" date="2020-07" db="EMBL/GenBank/DDBJ databases">
        <title>Genomic Encyclopedia of Type Strains, Phase IV (KMG-V): Genome sequencing to study the core and pangenomes of soil and plant-associated prokaryotes.</title>
        <authorList>
            <person name="Whitman W."/>
        </authorList>
    </citation>
    <scope>NUCLEOTIDE SEQUENCE [LARGE SCALE GENOMIC DNA]</scope>
    <source>
        <strain evidence="3 4">M8UP30</strain>
    </source>
</reference>
<dbReference type="AlphaFoldDB" id="A0A7Y9T8H5"/>
<gene>
    <name evidence="3" type="ORF">HDF12_000885</name>
</gene>
<comment type="caution">
    <text evidence="3">The sequence shown here is derived from an EMBL/GenBank/DDBJ whole genome shotgun (WGS) entry which is preliminary data.</text>
</comment>
<keyword evidence="1" id="KW-0812">Transmembrane</keyword>
<dbReference type="EMBL" id="JACCCV010000001">
    <property type="protein sequence ID" value="NYF50520.1"/>
    <property type="molecule type" value="Genomic_DNA"/>
</dbReference>
<keyword evidence="1" id="KW-0472">Membrane</keyword>
<name>A0A7Y9T8H5_9BACT</name>
<proteinExistence type="predicted"/>
<keyword evidence="1" id="KW-1133">Transmembrane helix</keyword>
<evidence type="ECO:0000313" key="4">
    <source>
        <dbReference type="Proteomes" id="UP000534186"/>
    </source>
</evidence>
<organism evidence="3 4">
    <name type="scientific">Tunturiibacter lichenicola</name>
    <dbReference type="NCBI Taxonomy" id="2051959"/>
    <lineage>
        <taxon>Bacteria</taxon>
        <taxon>Pseudomonadati</taxon>
        <taxon>Acidobacteriota</taxon>
        <taxon>Terriglobia</taxon>
        <taxon>Terriglobales</taxon>
        <taxon>Acidobacteriaceae</taxon>
        <taxon>Tunturiibacter</taxon>
    </lineage>
</organism>
<dbReference type="Gene3D" id="2.40.50.140">
    <property type="entry name" value="Nucleic acid-binding proteins"/>
    <property type="match status" value="1"/>
</dbReference>
<dbReference type="Proteomes" id="UP000534186">
    <property type="component" value="Unassembled WGS sequence"/>
</dbReference>
<feature type="transmembrane region" description="Helical" evidence="1">
    <location>
        <begin position="6"/>
        <end position="29"/>
    </location>
</feature>
<dbReference type="InterPro" id="IPR058653">
    <property type="entry name" value="NfeD2_TM"/>
</dbReference>
<evidence type="ECO:0000259" key="2">
    <source>
        <dbReference type="Pfam" id="PF25842"/>
    </source>
</evidence>
<dbReference type="Pfam" id="PF25842">
    <property type="entry name" value="NfeD_TM"/>
    <property type="match status" value="1"/>
</dbReference>
<feature type="transmembrane region" description="Helical" evidence="1">
    <location>
        <begin position="50"/>
        <end position="74"/>
    </location>
</feature>
<dbReference type="InterPro" id="IPR012340">
    <property type="entry name" value="NA-bd_OB-fold"/>
</dbReference>
<feature type="transmembrane region" description="Helical" evidence="1">
    <location>
        <begin position="80"/>
        <end position="105"/>
    </location>
</feature>
<sequence>MDSFYLICFCVGLILSLISVFGGFAHLHVGRFHIGHAAHGHAAPGGAHRGSGISAVNGFTITVFLCWFGGAGYLLHHSSIFGGALVLLIALISGVAGAALIWAVLFKLLLPRERVLTPEETEMAGVLAQVSDSIRDGNGIGEIIFSQAGARRAAAARSEDGSAIERGAEVVVIRYDRGVAYVRRWEELTNGLP</sequence>
<protein>
    <recommendedName>
        <fullName evidence="2">Membrane protein NfeD2 N-terminal transmembrane domain-containing protein</fullName>
    </recommendedName>
</protein>
<accession>A0A7Y9T8H5</accession>
<evidence type="ECO:0000313" key="3">
    <source>
        <dbReference type="EMBL" id="NYF50520.1"/>
    </source>
</evidence>